<accession>A0AA37LEM1</accession>
<dbReference type="PANTHER" id="PTHR35186:SF4">
    <property type="entry name" value="PRION-INHIBITION AND PROPAGATION HELO DOMAIN-CONTAINING PROTEIN"/>
    <property type="match status" value="1"/>
</dbReference>
<dbReference type="Proteomes" id="UP001055115">
    <property type="component" value="Unassembled WGS sequence"/>
</dbReference>
<feature type="domain" description="DUF7580" evidence="1">
    <location>
        <begin position="1"/>
        <end position="229"/>
    </location>
</feature>
<dbReference type="InterPro" id="IPR056002">
    <property type="entry name" value="DUF7580"/>
</dbReference>
<sequence>MCENAREARRQGHTLALELAADVLNLRQEAIKSQQSFKSTMTLRDFLAAAAQDRDARMTPKQQSLLALDVATAVLQLHHTSWCGIPLNNQTIKFLVEGNGWVAAGAPFVEQAIDPALLPVQPLDPSLSTQATKATVLELAILMLEILQHKSIEVWAAENQQGSTVTFGERLQAASRWLELSDDKLLPHHLNAVEACLVQCVKRNLSWNFEFQKLFCENVVHPLQQLLSPPRPL</sequence>
<gene>
    <name evidence="2" type="ORF">ColSpa_07427</name>
</gene>
<evidence type="ECO:0000313" key="2">
    <source>
        <dbReference type="EMBL" id="GKT47246.1"/>
    </source>
</evidence>
<dbReference type="GeneID" id="73328229"/>
<dbReference type="AlphaFoldDB" id="A0AA37LEM1"/>
<keyword evidence="3" id="KW-1185">Reference proteome</keyword>
<proteinExistence type="predicted"/>
<name>A0AA37LEM1_9PEZI</name>
<dbReference type="Pfam" id="PF24476">
    <property type="entry name" value="DUF7580"/>
    <property type="match status" value="1"/>
</dbReference>
<protein>
    <recommendedName>
        <fullName evidence="1">DUF7580 domain-containing protein</fullName>
    </recommendedName>
</protein>
<organism evidence="2 3">
    <name type="scientific">Colletotrichum spaethianum</name>
    <dbReference type="NCBI Taxonomy" id="700344"/>
    <lineage>
        <taxon>Eukaryota</taxon>
        <taxon>Fungi</taxon>
        <taxon>Dikarya</taxon>
        <taxon>Ascomycota</taxon>
        <taxon>Pezizomycotina</taxon>
        <taxon>Sordariomycetes</taxon>
        <taxon>Hypocreomycetidae</taxon>
        <taxon>Glomerellales</taxon>
        <taxon>Glomerellaceae</taxon>
        <taxon>Colletotrichum</taxon>
        <taxon>Colletotrichum spaethianum species complex</taxon>
    </lineage>
</organism>
<dbReference type="EMBL" id="BQXU01000019">
    <property type="protein sequence ID" value="GKT47246.1"/>
    <property type="molecule type" value="Genomic_DNA"/>
</dbReference>
<comment type="caution">
    <text evidence="2">The sequence shown here is derived from an EMBL/GenBank/DDBJ whole genome shotgun (WGS) entry which is preliminary data.</text>
</comment>
<dbReference type="PANTHER" id="PTHR35186">
    <property type="entry name" value="ANK_REP_REGION DOMAIN-CONTAINING PROTEIN"/>
    <property type="match status" value="1"/>
</dbReference>
<evidence type="ECO:0000313" key="3">
    <source>
        <dbReference type="Proteomes" id="UP001055115"/>
    </source>
</evidence>
<reference evidence="2 3" key="1">
    <citation type="submission" date="2022-03" db="EMBL/GenBank/DDBJ databases">
        <title>Genome data of Colletotrichum spp.</title>
        <authorList>
            <person name="Utami Y.D."/>
            <person name="Hiruma K."/>
        </authorList>
    </citation>
    <scope>NUCLEOTIDE SEQUENCE [LARGE SCALE GENOMIC DNA]</scope>
    <source>
        <strain evidence="2 3">MAFF 239500</strain>
    </source>
</reference>
<evidence type="ECO:0000259" key="1">
    <source>
        <dbReference type="Pfam" id="PF24476"/>
    </source>
</evidence>
<dbReference type="RefSeq" id="XP_049129596.1">
    <property type="nucleotide sequence ID" value="XM_049273639.1"/>
</dbReference>